<evidence type="ECO:0000313" key="1">
    <source>
        <dbReference type="EMBL" id="CAG2007766.1"/>
    </source>
</evidence>
<gene>
    <name evidence="1" type="ORF">MDCFG202_LOCUS545883</name>
</gene>
<dbReference type="PANTHER" id="PTHR12459:SF15">
    <property type="entry name" value="TRANSMEMBRANE PROTEIN 135"/>
    <property type="match status" value="1"/>
</dbReference>
<dbReference type="InterPro" id="IPR026749">
    <property type="entry name" value="Tmem135"/>
</dbReference>
<dbReference type="AlphaFoldDB" id="A0A9N8WZE4"/>
<accession>A0A9N8WZE4</accession>
<evidence type="ECO:0000313" key="2">
    <source>
        <dbReference type="Proteomes" id="UP000746612"/>
    </source>
</evidence>
<dbReference type="EMBL" id="CAJPIJ010000189">
    <property type="protein sequence ID" value="CAG2007766.1"/>
    <property type="molecule type" value="Genomic_DNA"/>
</dbReference>
<name>A0A9N8WZE4_GIBZA</name>
<protein>
    <recommendedName>
        <fullName evidence="3">Integral membrane protein</fullName>
    </recommendedName>
</protein>
<dbReference type="Proteomes" id="UP000746612">
    <property type="component" value="Unassembled WGS sequence"/>
</dbReference>
<proteinExistence type="predicted"/>
<evidence type="ECO:0008006" key="3">
    <source>
        <dbReference type="Google" id="ProtNLM"/>
    </source>
</evidence>
<comment type="caution">
    <text evidence="1">The sequence shown here is derived from an EMBL/GenBank/DDBJ whole genome shotgun (WGS) entry which is preliminary data.</text>
</comment>
<organism evidence="1 2">
    <name type="scientific">Gibberella zeae</name>
    <name type="common">Wheat head blight fungus</name>
    <name type="synonym">Fusarium graminearum</name>
    <dbReference type="NCBI Taxonomy" id="5518"/>
    <lineage>
        <taxon>Eukaryota</taxon>
        <taxon>Fungi</taxon>
        <taxon>Dikarya</taxon>
        <taxon>Ascomycota</taxon>
        <taxon>Pezizomycotina</taxon>
        <taxon>Sordariomycetes</taxon>
        <taxon>Hypocreomycetidae</taxon>
        <taxon>Hypocreales</taxon>
        <taxon>Nectriaceae</taxon>
        <taxon>Fusarium</taxon>
    </lineage>
</organism>
<dbReference type="PANTHER" id="PTHR12459">
    <property type="entry name" value="TRANSMEMBRANE PROTEIN 135-RELATED"/>
    <property type="match status" value="1"/>
</dbReference>
<reference evidence="1" key="1">
    <citation type="submission" date="2021-03" db="EMBL/GenBank/DDBJ databases">
        <authorList>
            <person name="Alouane T."/>
            <person name="Langin T."/>
            <person name="Bonhomme L."/>
        </authorList>
    </citation>
    <scope>NUCLEOTIDE SEQUENCE</scope>
    <source>
        <strain evidence="1">MDC_Fg202</strain>
    </source>
</reference>
<sequence>MPVLDLRPTRKGPLRLDSVPEILRPLIRAYLLGYASAVAPRLLTLVLQHVAKRRRKAANQLSLDLDDSSFFKSAIRIVKTGFNPQRFPTFCAILAGGTTLLQKLHSLLLRYCITVLSCQEYLNERYVIGTRLKLIRYKEPLKSILEKTAKGLSEAGPTFLAAWFGLRLLHSYEGRAYTETVPPKEGSPPDTEPQTVRFAGRTMDLTLFAVTRALDVVVGDVWARHKARRLASNKWTKTERFVSRFVDPLVFAASSGLVMWAWFYHPKRLPRSYNKWITSAASVDLRLIEALRRCHTGEFQYGKETGQAHLLQGMCVDYEWPLAWGDPAVVVPIPCQMVHMSSGPSCEHHAISRFFRAWKWSMATYLPLTLALALRNPSHKALRRAIVSSCRSSSFLATFITLFYYGVCLSRTRIGPRLPGGTTIERRQHMDSGICVGTGCFLCGWSILIETEGRRKDIALFVAPRAMATILPRRYSLDKEWRERLVFAISTAIVFTCVSENPDRVRGVFGKMLKMVLSA</sequence>